<dbReference type="EMBL" id="CP007155">
    <property type="protein sequence ID" value="AHH98264.1"/>
    <property type="molecule type" value="Genomic_DNA"/>
</dbReference>
<dbReference type="STRING" id="1449976.KALB_4902"/>
<gene>
    <name evidence="1" type="ORF">KALB_4902</name>
</gene>
<protein>
    <submittedName>
        <fullName evidence="1">Uncharacterized protein</fullName>
    </submittedName>
</protein>
<sequence length="76" mass="8527">MSEHPIDDPVGTIRVCPETGRWAIRFTEGDNTGKGQHAWLSPPGVVASDARFLHHVEVHAWEIGEARRWTIAEEGR</sequence>
<dbReference type="Proteomes" id="UP000019225">
    <property type="component" value="Chromosome"/>
</dbReference>
<keyword evidence="2" id="KW-1185">Reference proteome</keyword>
<dbReference type="HOGENOM" id="CLU_2649742_0_0_11"/>
<dbReference type="AlphaFoldDB" id="W5WJC6"/>
<reference evidence="1 2" key="1">
    <citation type="journal article" date="2014" name="BMC Genomics">
        <title>Complete genome sequence of producer of the glycopeptide antibiotic Aculeximycin Kutzneria albida DSM 43870T, a representative of minor genus of Pseudonocardiaceae.</title>
        <authorList>
            <person name="Rebets Y."/>
            <person name="Tokovenko B."/>
            <person name="Lushchyk I."/>
            <person name="Ruckert C."/>
            <person name="Zaburannyi N."/>
            <person name="Bechthold A."/>
            <person name="Kalinowski J."/>
            <person name="Luzhetskyy A."/>
        </authorList>
    </citation>
    <scope>NUCLEOTIDE SEQUENCE [LARGE SCALE GENOMIC DNA]</scope>
    <source>
        <strain evidence="1">DSM 43870</strain>
    </source>
</reference>
<dbReference type="KEGG" id="kal:KALB_4902"/>
<accession>W5WJC6</accession>
<evidence type="ECO:0000313" key="1">
    <source>
        <dbReference type="EMBL" id="AHH98264.1"/>
    </source>
</evidence>
<proteinExistence type="predicted"/>
<name>W5WJC6_9PSEU</name>
<evidence type="ECO:0000313" key="2">
    <source>
        <dbReference type="Proteomes" id="UP000019225"/>
    </source>
</evidence>
<dbReference type="RefSeq" id="WP_025358286.1">
    <property type="nucleotide sequence ID" value="NZ_CP007155.1"/>
</dbReference>
<dbReference type="OrthoDB" id="9766847at2"/>
<organism evidence="1 2">
    <name type="scientific">Kutzneria albida DSM 43870</name>
    <dbReference type="NCBI Taxonomy" id="1449976"/>
    <lineage>
        <taxon>Bacteria</taxon>
        <taxon>Bacillati</taxon>
        <taxon>Actinomycetota</taxon>
        <taxon>Actinomycetes</taxon>
        <taxon>Pseudonocardiales</taxon>
        <taxon>Pseudonocardiaceae</taxon>
        <taxon>Kutzneria</taxon>
    </lineage>
</organism>